<comment type="caution">
    <text evidence="2">The sequence shown here is derived from an EMBL/GenBank/DDBJ whole genome shotgun (WGS) entry which is preliminary data.</text>
</comment>
<proteinExistence type="predicted"/>
<gene>
    <name evidence="2" type="ORF">J6595_01375</name>
</gene>
<evidence type="ECO:0000313" key="2">
    <source>
        <dbReference type="EMBL" id="MBP0614241.1"/>
    </source>
</evidence>
<name>A0ABS4BDI9_9HYPH</name>
<sequence>MFERLTHLFPPALLAGLAIYGGVCFLWLQPMVERRLAARNYIPACERGLLVAAKARDNRQRQAEDDVGLLLDMLRQTPFGQIPGAMEPVERMGEYARRKARLPERTIDHSSLCACAVGTAFAGQSLPMLLHVMSGRTYRPASLDNLPGDTARALRSGTCTYAGT</sequence>
<keyword evidence="3" id="KW-1185">Reference proteome</keyword>
<evidence type="ECO:0000313" key="3">
    <source>
        <dbReference type="Proteomes" id="UP000678276"/>
    </source>
</evidence>
<keyword evidence="1" id="KW-0812">Transmembrane</keyword>
<dbReference type="RefSeq" id="WP_209592661.1">
    <property type="nucleotide sequence ID" value="NZ_JAGJCF010000001.1"/>
</dbReference>
<dbReference type="EMBL" id="JAGJCF010000001">
    <property type="protein sequence ID" value="MBP0614241.1"/>
    <property type="molecule type" value="Genomic_DNA"/>
</dbReference>
<organism evidence="2 3">
    <name type="scientific">Jiella mangrovi</name>
    <dbReference type="NCBI Taxonomy" id="2821407"/>
    <lineage>
        <taxon>Bacteria</taxon>
        <taxon>Pseudomonadati</taxon>
        <taxon>Pseudomonadota</taxon>
        <taxon>Alphaproteobacteria</taxon>
        <taxon>Hyphomicrobiales</taxon>
        <taxon>Aurantimonadaceae</taxon>
        <taxon>Jiella</taxon>
    </lineage>
</organism>
<dbReference type="Proteomes" id="UP000678276">
    <property type="component" value="Unassembled WGS sequence"/>
</dbReference>
<feature type="transmembrane region" description="Helical" evidence="1">
    <location>
        <begin position="12"/>
        <end position="29"/>
    </location>
</feature>
<evidence type="ECO:0000256" key="1">
    <source>
        <dbReference type="SAM" id="Phobius"/>
    </source>
</evidence>
<keyword evidence="1" id="KW-0472">Membrane</keyword>
<reference evidence="2 3" key="1">
    <citation type="submission" date="2021-04" db="EMBL/GenBank/DDBJ databases">
        <title>Whole genome sequence of Jiella sp. KSK16Y-1.</title>
        <authorList>
            <person name="Tuo L."/>
        </authorList>
    </citation>
    <scope>NUCLEOTIDE SEQUENCE [LARGE SCALE GENOMIC DNA]</scope>
    <source>
        <strain evidence="2 3">KSK16Y-1</strain>
    </source>
</reference>
<evidence type="ECO:0008006" key="4">
    <source>
        <dbReference type="Google" id="ProtNLM"/>
    </source>
</evidence>
<protein>
    <recommendedName>
        <fullName evidence="4">Pilus assembly protein</fullName>
    </recommendedName>
</protein>
<accession>A0ABS4BDI9</accession>
<keyword evidence="1" id="KW-1133">Transmembrane helix</keyword>